<reference evidence="3 4" key="1">
    <citation type="journal article" date="2021" name="Nat. Commun.">
        <title>Incipient diploidization of the medicinal plant Perilla within 10,000 years.</title>
        <authorList>
            <person name="Zhang Y."/>
            <person name="Shen Q."/>
            <person name="Leng L."/>
            <person name="Zhang D."/>
            <person name="Chen S."/>
            <person name="Shi Y."/>
            <person name="Ning Z."/>
            <person name="Chen S."/>
        </authorList>
    </citation>
    <scope>NUCLEOTIDE SEQUENCE [LARGE SCALE GENOMIC DNA]</scope>
    <source>
        <strain evidence="4">cv. PC099</strain>
    </source>
</reference>
<feature type="transmembrane region" description="Helical" evidence="2">
    <location>
        <begin position="12"/>
        <end position="35"/>
    </location>
</feature>
<dbReference type="Proteomes" id="UP001190926">
    <property type="component" value="Unassembled WGS sequence"/>
</dbReference>
<dbReference type="AlphaFoldDB" id="A0AAD4J4J6"/>
<name>A0AAD4J4J6_PERFH</name>
<comment type="caution">
    <text evidence="3">The sequence shown here is derived from an EMBL/GenBank/DDBJ whole genome shotgun (WGS) entry which is preliminary data.</text>
</comment>
<protein>
    <recommendedName>
        <fullName evidence="5">Prothymosin alpha-related family protein</fullName>
    </recommendedName>
</protein>
<accession>A0AAD4J4J6</accession>
<keyword evidence="2" id="KW-1133">Transmembrane helix</keyword>
<dbReference type="PANTHER" id="PTHR34964:SF1">
    <property type="entry name" value="MEMBRANE LIPOPROTEIN"/>
    <property type="match status" value="1"/>
</dbReference>
<dbReference type="EMBL" id="SDAM02000154">
    <property type="protein sequence ID" value="KAH6827024.1"/>
    <property type="molecule type" value="Genomic_DNA"/>
</dbReference>
<gene>
    <name evidence="3" type="ORF">C2S53_016167</name>
</gene>
<keyword evidence="4" id="KW-1185">Reference proteome</keyword>
<keyword evidence="2" id="KW-0472">Membrane</keyword>
<dbReference type="PANTHER" id="PTHR34964">
    <property type="entry name" value="MEMBRANE LIPOPROTEIN-RELATED"/>
    <property type="match status" value="1"/>
</dbReference>
<evidence type="ECO:0000256" key="1">
    <source>
        <dbReference type="SAM" id="MobiDB-lite"/>
    </source>
</evidence>
<evidence type="ECO:0008006" key="5">
    <source>
        <dbReference type="Google" id="ProtNLM"/>
    </source>
</evidence>
<evidence type="ECO:0000313" key="3">
    <source>
        <dbReference type="EMBL" id="KAH6827024.1"/>
    </source>
</evidence>
<keyword evidence="2" id="KW-0812">Transmembrane</keyword>
<organism evidence="3 4">
    <name type="scientific">Perilla frutescens var. hirtella</name>
    <name type="common">Perilla citriodora</name>
    <name type="synonym">Perilla setoyensis</name>
    <dbReference type="NCBI Taxonomy" id="608512"/>
    <lineage>
        <taxon>Eukaryota</taxon>
        <taxon>Viridiplantae</taxon>
        <taxon>Streptophyta</taxon>
        <taxon>Embryophyta</taxon>
        <taxon>Tracheophyta</taxon>
        <taxon>Spermatophyta</taxon>
        <taxon>Magnoliopsida</taxon>
        <taxon>eudicotyledons</taxon>
        <taxon>Gunneridae</taxon>
        <taxon>Pentapetalae</taxon>
        <taxon>asterids</taxon>
        <taxon>lamiids</taxon>
        <taxon>Lamiales</taxon>
        <taxon>Lamiaceae</taxon>
        <taxon>Nepetoideae</taxon>
        <taxon>Elsholtzieae</taxon>
        <taxon>Perilla</taxon>
    </lineage>
</organism>
<feature type="region of interest" description="Disordered" evidence="1">
    <location>
        <begin position="76"/>
        <end position="109"/>
    </location>
</feature>
<feature type="transmembrane region" description="Helical" evidence="2">
    <location>
        <begin position="41"/>
        <end position="67"/>
    </location>
</feature>
<feature type="compositionally biased region" description="Polar residues" evidence="1">
    <location>
        <begin position="89"/>
        <end position="98"/>
    </location>
</feature>
<evidence type="ECO:0000313" key="4">
    <source>
        <dbReference type="Proteomes" id="UP001190926"/>
    </source>
</evidence>
<proteinExistence type="predicted"/>
<evidence type="ECO:0000256" key="2">
    <source>
        <dbReference type="SAM" id="Phobius"/>
    </source>
</evidence>
<sequence length="109" mass="12077">MENEKEGDIRVPLVFTVFFLCVTTGGIFLLLYVFAPSVSQPWYPAAALVLIGAPWIFWLLTYVYTIIKRCCAASRRPPDAGAVDHQISRRPSTANGSSREPEMPLTSSV</sequence>